<dbReference type="AlphaFoldDB" id="A0A7W7Q4S6"/>
<dbReference type="EMBL" id="JACHJQ010000003">
    <property type="protein sequence ID" value="MBB4906679.1"/>
    <property type="molecule type" value="Genomic_DNA"/>
</dbReference>
<keyword evidence="1" id="KW-0472">Membrane</keyword>
<keyword evidence="1" id="KW-1133">Transmembrane helix</keyword>
<evidence type="ECO:0000256" key="1">
    <source>
        <dbReference type="SAM" id="Phobius"/>
    </source>
</evidence>
<organism evidence="2 3">
    <name type="scientific">Actinophytocola algeriensis</name>
    <dbReference type="NCBI Taxonomy" id="1768010"/>
    <lineage>
        <taxon>Bacteria</taxon>
        <taxon>Bacillati</taxon>
        <taxon>Actinomycetota</taxon>
        <taxon>Actinomycetes</taxon>
        <taxon>Pseudonocardiales</taxon>
        <taxon>Pseudonocardiaceae</taxon>
    </lineage>
</organism>
<sequence length="66" mass="7035">MTWWLVVPAVTTAIGSIGWLVVALKRLAVANERTKQALTGCPAAERAAVLEAAGRYAKSLGSRKVR</sequence>
<keyword evidence="1" id="KW-0812">Transmembrane</keyword>
<dbReference type="RefSeq" id="WP_184810858.1">
    <property type="nucleotide sequence ID" value="NZ_JACHJQ010000003.1"/>
</dbReference>
<protein>
    <submittedName>
        <fullName evidence="2">Uncharacterized protein</fullName>
    </submittedName>
</protein>
<feature type="transmembrane region" description="Helical" evidence="1">
    <location>
        <begin position="6"/>
        <end position="24"/>
    </location>
</feature>
<evidence type="ECO:0000313" key="3">
    <source>
        <dbReference type="Proteomes" id="UP000520767"/>
    </source>
</evidence>
<proteinExistence type="predicted"/>
<name>A0A7W7Q4S6_9PSEU</name>
<gene>
    <name evidence="2" type="ORF">FHR82_002899</name>
</gene>
<comment type="caution">
    <text evidence="2">The sequence shown here is derived from an EMBL/GenBank/DDBJ whole genome shotgun (WGS) entry which is preliminary data.</text>
</comment>
<accession>A0A7W7Q4S6</accession>
<dbReference type="Proteomes" id="UP000520767">
    <property type="component" value="Unassembled WGS sequence"/>
</dbReference>
<keyword evidence="3" id="KW-1185">Reference proteome</keyword>
<evidence type="ECO:0000313" key="2">
    <source>
        <dbReference type="EMBL" id="MBB4906679.1"/>
    </source>
</evidence>
<reference evidence="2 3" key="1">
    <citation type="submission" date="2020-08" db="EMBL/GenBank/DDBJ databases">
        <title>Genomic Encyclopedia of Type Strains, Phase III (KMG-III): the genomes of soil and plant-associated and newly described type strains.</title>
        <authorList>
            <person name="Whitman W."/>
        </authorList>
    </citation>
    <scope>NUCLEOTIDE SEQUENCE [LARGE SCALE GENOMIC DNA]</scope>
    <source>
        <strain evidence="2 3">CECT 8960</strain>
    </source>
</reference>